<evidence type="ECO:0000313" key="2">
    <source>
        <dbReference type="EMBL" id="KAF8793034.1"/>
    </source>
</evidence>
<protein>
    <submittedName>
        <fullName evidence="2">Uncharacterized protein</fullName>
    </submittedName>
</protein>
<evidence type="ECO:0000256" key="1">
    <source>
        <dbReference type="SAM" id="Phobius"/>
    </source>
</evidence>
<reference evidence="2" key="2">
    <citation type="submission" date="2020-06" db="EMBL/GenBank/DDBJ databases">
        <authorList>
            <person name="Sheffer M."/>
        </authorList>
    </citation>
    <scope>NUCLEOTIDE SEQUENCE</scope>
</reference>
<dbReference type="EMBL" id="JABXBU010000003">
    <property type="protein sequence ID" value="KAF8793034.1"/>
    <property type="molecule type" value="Genomic_DNA"/>
</dbReference>
<feature type="transmembrane region" description="Helical" evidence="1">
    <location>
        <begin position="115"/>
        <end position="133"/>
    </location>
</feature>
<dbReference type="AlphaFoldDB" id="A0A8T0FPD0"/>
<organism evidence="2 3">
    <name type="scientific">Argiope bruennichi</name>
    <name type="common">Wasp spider</name>
    <name type="synonym">Aranea bruennichi</name>
    <dbReference type="NCBI Taxonomy" id="94029"/>
    <lineage>
        <taxon>Eukaryota</taxon>
        <taxon>Metazoa</taxon>
        <taxon>Ecdysozoa</taxon>
        <taxon>Arthropoda</taxon>
        <taxon>Chelicerata</taxon>
        <taxon>Arachnida</taxon>
        <taxon>Araneae</taxon>
        <taxon>Araneomorphae</taxon>
        <taxon>Entelegynae</taxon>
        <taxon>Araneoidea</taxon>
        <taxon>Araneidae</taxon>
        <taxon>Argiope</taxon>
    </lineage>
</organism>
<keyword evidence="3" id="KW-1185">Reference proteome</keyword>
<proteinExistence type="predicted"/>
<comment type="caution">
    <text evidence="2">The sequence shown here is derived from an EMBL/GenBank/DDBJ whole genome shotgun (WGS) entry which is preliminary data.</text>
</comment>
<name>A0A8T0FPD0_ARGBR</name>
<gene>
    <name evidence="2" type="ORF">HNY73_004563</name>
</gene>
<keyword evidence="1" id="KW-1133">Transmembrane helix</keyword>
<keyword evidence="1" id="KW-0812">Transmembrane</keyword>
<accession>A0A8T0FPD0</accession>
<evidence type="ECO:0000313" key="3">
    <source>
        <dbReference type="Proteomes" id="UP000807504"/>
    </source>
</evidence>
<sequence>MLLRRIKGTDYCTINRLIGSARRPLKRPEACRNLARGVDNCRCRGACQSRINWRLSGGNSSVLASSPISRDSTGRSHSKGDLFARAGLSDGCICQASLSRRSLSRMRYEWSGTKISLLWGLTGIRIFLVILSYT</sequence>
<dbReference type="Proteomes" id="UP000807504">
    <property type="component" value="Unassembled WGS sequence"/>
</dbReference>
<reference evidence="2" key="1">
    <citation type="journal article" date="2020" name="bioRxiv">
        <title>Chromosome-level reference genome of the European wasp spider Argiope bruennichi: a resource for studies on range expansion and evolutionary adaptation.</title>
        <authorList>
            <person name="Sheffer M.M."/>
            <person name="Hoppe A."/>
            <person name="Krehenwinkel H."/>
            <person name="Uhl G."/>
            <person name="Kuss A.W."/>
            <person name="Jensen L."/>
            <person name="Jensen C."/>
            <person name="Gillespie R.G."/>
            <person name="Hoff K.J."/>
            <person name="Prost S."/>
        </authorList>
    </citation>
    <scope>NUCLEOTIDE SEQUENCE</scope>
</reference>
<keyword evidence="1" id="KW-0472">Membrane</keyword>